<dbReference type="Pfam" id="PF11704">
    <property type="entry name" value="Folliculin"/>
    <property type="match status" value="1"/>
</dbReference>
<evidence type="ECO:0000256" key="1">
    <source>
        <dbReference type="ARBA" id="ARBA00004496"/>
    </source>
</evidence>
<feature type="compositionally biased region" description="Low complexity" evidence="6">
    <location>
        <begin position="518"/>
        <end position="528"/>
    </location>
</feature>
<dbReference type="GO" id="GO:0006914">
    <property type="term" value="P:autophagy"/>
    <property type="evidence" value="ECO:0007669"/>
    <property type="project" value="UniProtKB-KW"/>
</dbReference>
<feature type="region of interest" description="Disordered" evidence="6">
    <location>
        <begin position="682"/>
        <end position="717"/>
    </location>
</feature>
<dbReference type="GO" id="GO:0005737">
    <property type="term" value="C:cytoplasm"/>
    <property type="evidence" value="ECO:0007669"/>
    <property type="project" value="UniProtKB-SubCell"/>
</dbReference>
<feature type="compositionally biased region" description="Polar residues" evidence="6">
    <location>
        <begin position="484"/>
        <end position="504"/>
    </location>
</feature>
<feature type="compositionally biased region" description="Basic and acidic residues" evidence="6">
    <location>
        <begin position="683"/>
        <end position="697"/>
    </location>
</feature>
<comment type="similarity">
    <text evidence="5">Belongs to the SMCR8 family.</text>
</comment>
<comment type="caution">
    <text evidence="8">The sequence shown here is derived from an EMBL/GenBank/DDBJ whole genome shotgun (WGS) entry which is preliminary data.</text>
</comment>
<evidence type="ECO:0000256" key="3">
    <source>
        <dbReference type="ARBA" id="ARBA00022658"/>
    </source>
</evidence>
<feature type="compositionally biased region" description="Polar residues" evidence="6">
    <location>
        <begin position="618"/>
        <end position="638"/>
    </location>
</feature>
<comment type="subcellular location">
    <subcellularLocation>
        <location evidence="1">Cytoplasm</location>
    </subcellularLocation>
</comment>
<feature type="compositionally biased region" description="Polar residues" evidence="6">
    <location>
        <begin position="536"/>
        <end position="554"/>
    </location>
</feature>
<dbReference type="AlphaFoldDB" id="A0ABD0LLB5"/>
<gene>
    <name evidence="8" type="ORF">BaRGS_00008669</name>
</gene>
<keyword evidence="9" id="KW-1185">Reference proteome</keyword>
<organism evidence="8 9">
    <name type="scientific">Batillaria attramentaria</name>
    <dbReference type="NCBI Taxonomy" id="370345"/>
    <lineage>
        <taxon>Eukaryota</taxon>
        <taxon>Metazoa</taxon>
        <taxon>Spiralia</taxon>
        <taxon>Lophotrochozoa</taxon>
        <taxon>Mollusca</taxon>
        <taxon>Gastropoda</taxon>
        <taxon>Caenogastropoda</taxon>
        <taxon>Sorbeoconcha</taxon>
        <taxon>Cerithioidea</taxon>
        <taxon>Batillariidae</taxon>
        <taxon>Batillaria</taxon>
    </lineage>
</organism>
<evidence type="ECO:0000313" key="8">
    <source>
        <dbReference type="EMBL" id="KAK7500122.1"/>
    </source>
</evidence>
<dbReference type="PROSITE" id="PS51834">
    <property type="entry name" value="DENN_FLCN_SMCR8"/>
    <property type="match status" value="1"/>
</dbReference>
<feature type="region of interest" description="Disordered" evidence="6">
    <location>
        <begin position="582"/>
        <end position="603"/>
    </location>
</feature>
<feature type="compositionally biased region" description="Basic and acidic residues" evidence="6">
    <location>
        <begin position="582"/>
        <end position="591"/>
    </location>
</feature>
<keyword evidence="3" id="KW-0344">Guanine-nucleotide releasing factor</keyword>
<feature type="non-terminal residue" evidence="8">
    <location>
        <position position="939"/>
    </location>
</feature>
<evidence type="ECO:0000313" key="9">
    <source>
        <dbReference type="Proteomes" id="UP001519460"/>
    </source>
</evidence>
<keyword evidence="4" id="KW-0072">Autophagy</keyword>
<dbReference type="PANTHER" id="PTHR31334:SF1">
    <property type="entry name" value="GUANINE NUCLEOTIDE EXCHANGE PROTEIN SMCR8"/>
    <property type="match status" value="1"/>
</dbReference>
<feature type="compositionally biased region" description="Polar residues" evidence="6">
    <location>
        <begin position="753"/>
        <end position="771"/>
    </location>
</feature>
<evidence type="ECO:0000256" key="4">
    <source>
        <dbReference type="ARBA" id="ARBA00023006"/>
    </source>
</evidence>
<feature type="region of interest" description="Disordered" evidence="6">
    <location>
        <begin position="751"/>
        <end position="775"/>
    </location>
</feature>
<evidence type="ECO:0000256" key="5">
    <source>
        <dbReference type="ARBA" id="ARBA00038137"/>
    </source>
</evidence>
<evidence type="ECO:0000256" key="2">
    <source>
        <dbReference type="ARBA" id="ARBA00022490"/>
    </source>
</evidence>
<dbReference type="InterPro" id="IPR037521">
    <property type="entry name" value="FLCN/SMCR8_DENN"/>
</dbReference>
<sequence>MFGEYAQIATYLPPTRDSLTPGGDFAAANLPSHLVPSPLTAPAPWGGQVSRGYRTQGGGVRDDKNHVDDFIMVAEFSEIEGPKPVLTIPKDAGESVDQNALSVKLMAVDHQTSSEGFSISEDTQVVLSDDEAGVSAFVHHFVLYDNQARGFVRPYCMVFISTDLRKIMMFYEELSSQFKRAARFLKYGNRLLFVKDLERHLQDLEHTKGYLLNQVSRMRLKETGDPAGSGGESKTRTNTENELYKGLQNIRQSSTEIKDILSILKPLLHDRRLESRFRVLEERAFQRGSEDVMRAEKLSLQEDWFSDNMYAEGSDAGATFGSLKESGISPVSLFNPVKSHTPLLVETKKAKRFNSPLRGLHELCSWGAKEGLRKLRCIHEYFRKDAMVLEIERNESRLMEPASSMITHGQCVTSNFLASIAMQGSSLCMSEDSSSLLQAAERLRRWPSIASNDTLESFKSVDSYLSIQDEENASLLSFCSNNSSPGVTTSTSGQDFLSAPTSPLTEEVAPILPNDTARTSVTSSSSRSDINVPGSAVNNHQNPPSSTANTSKDTAPSCDENHDQSTPKFFIDTTQGLQISELSHERQKSADSEQTIPGGNATHLLNGGASCTVNVKDLSQSGSTSETESVKQRQQAGQESEEEKDSSTSMPHGVEAQEDTSHSNARSPSFVPMLMTTPAQQIRDADREHQPSPESKSETFTSSAQRPDSLPNFQGHIGVPRDLEKLKLEFSESFKSLGDAASEIDETWCDLGNGSSVDGPSNGRTPSTPSSDPCLWKPRHGVYTAGDVINALAPGRPGYGISDVLASYGNLQSVLFSLMTGRTVLVVGPARMEQEVTKVVTALSIFLSDTKRKHHCVVDWMNRQLKVTDLTRICLAGVCRSEKRSLDATIPTAVKQYSTILDVERRMLTGPPYQGTLLHSVLQQKKSFRTDAQYLAYIH</sequence>
<feature type="region of interest" description="Disordered" evidence="6">
    <location>
        <begin position="618"/>
        <end position="670"/>
    </location>
</feature>
<feature type="domain" description="UDENN FLCN/SMCR8-type" evidence="7">
    <location>
        <begin position="61"/>
        <end position="939"/>
    </location>
</feature>
<dbReference type="InterPro" id="IPR037520">
    <property type="entry name" value="Folliculin/SMCR8_longin"/>
</dbReference>
<dbReference type="GO" id="GO:0005085">
    <property type="term" value="F:guanyl-nucleotide exchange factor activity"/>
    <property type="evidence" value="ECO:0007669"/>
    <property type="project" value="UniProtKB-KW"/>
</dbReference>
<evidence type="ECO:0000259" key="7">
    <source>
        <dbReference type="PROSITE" id="PS51834"/>
    </source>
</evidence>
<dbReference type="PANTHER" id="PTHR31334">
    <property type="entry name" value="SMITH-MAGENIS SYNDROME REGION GENE 8 PROTEIN"/>
    <property type="match status" value="1"/>
</dbReference>
<feature type="region of interest" description="Disordered" evidence="6">
    <location>
        <begin position="484"/>
        <end position="567"/>
    </location>
</feature>
<dbReference type="Proteomes" id="UP001519460">
    <property type="component" value="Unassembled WGS sequence"/>
</dbReference>
<dbReference type="EMBL" id="JACVVK020000039">
    <property type="protein sequence ID" value="KAK7500122.1"/>
    <property type="molecule type" value="Genomic_DNA"/>
</dbReference>
<reference evidence="8 9" key="1">
    <citation type="journal article" date="2023" name="Sci. Data">
        <title>Genome assembly of the Korean intertidal mud-creeper Batillaria attramentaria.</title>
        <authorList>
            <person name="Patra A.K."/>
            <person name="Ho P.T."/>
            <person name="Jun S."/>
            <person name="Lee S.J."/>
            <person name="Kim Y."/>
            <person name="Won Y.J."/>
        </authorList>
    </citation>
    <scope>NUCLEOTIDE SEQUENCE [LARGE SCALE GENOMIC DNA]</scope>
    <source>
        <strain evidence="8">Wonlab-2016</strain>
    </source>
</reference>
<keyword evidence="2" id="KW-0963">Cytoplasm</keyword>
<proteinExistence type="inferred from homology"/>
<accession>A0ABD0LLB5</accession>
<name>A0ABD0LLB5_9CAEN</name>
<protein>
    <recommendedName>
        <fullName evidence="7">UDENN FLCN/SMCR8-type domain-containing protein</fullName>
    </recommendedName>
</protein>
<evidence type="ECO:0000256" key="6">
    <source>
        <dbReference type="SAM" id="MobiDB-lite"/>
    </source>
</evidence>